<protein>
    <submittedName>
        <fullName evidence="1">Uncharacterized protein</fullName>
    </submittedName>
</protein>
<evidence type="ECO:0000313" key="1">
    <source>
        <dbReference type="EMBL" id="CAI8045198.1"/>
    </source>
</evidence>
<name>A0AA35TCR8_GEOBA</name>
<accession>A0AA35TCR8</accession>
<gene>
    <name evidence="1" type="ORF">GBAR_LOCUS25020</name>
</gene>
<organism evidence="1 2">
    <name type="scientific">Geodia barretti</name>
    <name type="common">Barrett's horny sponge</name>
    <dbReference type="NCBI Taxonomy" id="519541"/>
    <lineage>
        <taxon>Eukaryota</taxon>
        <taxon>Metazoa</taxon>
        <taxon>Porifera</taxon>
        <taxon>Demospongiae</taxon>
        <taxon>Heteroscleromorpha</taxon>
        <taxon>Tetractinellida</taxon>
        <taxon>Astrophorina</taxon>
        <taxon>Geodiidae</taxon>
        <taxon>Geodia</taxon>
    </lineage>
</organism>
<keyword evidence="2" id="KW-1185">Reference proteome</keyword>
<proteinExistence type="predicted"/>
<dbReference type="Proteomes" id="UP001174909">
    <property type="component" value="Unassembled WGS sequence"/>
</dbReference>
<comment type="caution">
    <text evidence="1">The sequence shown here is derived from an EMBL/GenBank/DDBJ whole genome shotgun (WGS) entry which is preliminary data.</text>
</comment>
<dbReference type="EMBL" id="CASHTH010003456">
    <property type="protein sequence ID" value="CAI8045198.1"/>
    <property type="molecule type" value="Genomic_DNA"/>
</dbReference>
<reference evidence="1" key="1">
    <citation type="submission" date="2023-03" db="EMBL/GenBank/DDBJ databases">
        <authorList>
            <person name="Steffen K."/>
            <person name="Cardenas P."/>
        </authorList>
    </citation>
    <scope>NUCLEOTIDE SEQUENCE</scope>
</reference>
<evidence type="ECO:0000313" key="2">
    <source>
        <dbReference type="Proteomes" id="UP001174909"/>
    </source>
</evidence>
<sequence>MGFVSSSDWLNLDVSLADQGREDFLANGPVKLSALYVEQSNLNVTLKPGTVFFDDVHVTTSGGSQVLLDGFDSTDAWSLLKTTENSISDELKPSAEVFDDVAGAAVFTWARGEPLTPRGIFVGDEQPPIKVLASRAFLTGEPSRRGRVRGIRRPRAYTRLHRRR</sequence>
<dbReference type="AlphaFoldDB" id="A0AA35TCR8"/>